<evidence type="ECO:0000313" key="2">
    <source>
        <dbReference type="EMBL" id="MBI4921019.1"/>
    </source>
</evidence>
<evidence type="ECO:0000256" key="1">
    <source>
        <dbReference type="SAM" id="SignalP"/>
    </source>
</evidence>
<organism evidence="2 3">
    <name type="scientific">Devosia nanyangense</name>
    <dbReference type="NCBI Taxonomy" id="1228055"/>
    <lineage>
        <taxon>Bacteria</taxon>
        <taxon>Pseudomonadati</taxon>
        <taxon>Pseudomonadota</taxon>
        <taxon>Alphaproteobacteria</taxon>
        <taxon>Hyphomicrobiales</taxon>
        <taxon>Devosiaceae</taxon>
        <taxon>Devosia</taxon>
    </lineage>
</organism>
<dbReference type="Proteomes" id="UP000782610">
    <property type="component" value="Unassembled WGS sequence"/>
</dbReference>
<comment type="caution">
    <text evidence="2">The sequence shown here is derived from an EMBL/GenBank/DDBJ whole genome shotgun (WGS) entry which is preliminary data.</text>
</comment>
<protein>
    <recommendedName>
        <fullName evidence="4">Porin</fullName>
    </recommendedName>
</protein>
<reference evidence="2" key="1">
    <citation type="submission" date="2020-07" db="EMBL/GenBank/DDBJ databases">
        <title>Huge and variable diversity of episymbiotic CPR bacteria and DPANN archaea in groundwater ecosystems.</title>
        <authorList>
            <person name="He C.Y."/>
            <person name="Keren R."/>
            <person name="Whittaker M."/>
            <person name="Farag I.F."/>
            <person name="Doudna J."/>
            <person name="Cate J.H.D."/>
            <person name="Banfield J.F."/>
        </authorList>
    </citation>
    <scope>NUCLEOTIDE SEQUENCE</scope>
    <source>
        <strain evidence="2">NC_groundwater_1586_Pr3_B-0.1um_66_15</strain>
    </source>
</reference>
<sequence length="360" mass="38362">MSRPIPSLVALLAAMAVAAPAYAADYSDDFGGDSGFRDGYPTDPGDWAGLGDKDDPLKLEFGIRYWYSMGTQTFTDSAGSFTSNDTSHIGELALRIEDHSTNVYAKALGGYAFKLDGTFTDPYSAGSIIDGKIGYAGADIGYNMWGDNNGNGFGALAGYMYWNNSPNTDRFSYTTATSSDDIGYDQTTGETFVPMDSSANNVDVHLLRLGMQGKAELGGMFDITGELAAVPYAKVNGIIGSDQTSTLYDFSVFPGGNISSVKASPTELDGWGYGAMAEVMAGFHPTENLAIRVGGRAWYLQGTADVTYDQATIGNPSDSDAINPPAFDTPPAFAKQTFIEPANPFSMFRYGLLAEVSYSF</sequence>
<proteinExistence type="predicted"/>
<gene>
    <name evidence="2" type="ORF">HY834_04670</name>
</gene>
<feature type="chain" id="PRO_5037763311" description="Porin" evidence="1">
    <location>
        <begin position="24"/>
        <end position="360"/>
    </location>
</feature>
<keyword evidence="1" id="KW-0732">Signal</keyword>
<feature type="signal peptide" evidence="1">
    <location>
        <begin position="1"/>
        <end position="23"/>
    </location>
</feature>
<evidence type="ECO:0000313" key="3">
    <source>
        <dbReference type="Proteomes" id="UP000782610"/>
    </source>
</evidence>
<dbReference type="EMBL" id="JACRAF010000016">
    <property type="protein sequence ID" value="MBI4921019.1"/>
    <property type="molecule type" value="Genomic_DNA"/>
</dbReference>
<name>A0A933NVN8_9HYPH</name>
<dbReference type="AlphaFoldDB" id="A0A933NVN8"/>
<accession>A0A933NVN8</accession>
<evidence type="ECO:0008006" key="4">
    <source>
        <dbReference type="Google" id="ProtNLM"/>
    </source>
</evidence>